<dbReference type="PATRIC" id="fig|390236.22.peg.1152"/>
<geneLocation type="plasmid" evidence="1 2">
    <name>lp17</name>
</geneLocation>
<dbReference type="AlphaFoldDB" id="G0ITC4"/>
<organism evidence="1 2">
    <name type="scientific">Borreliella afzelii (strain PKo)</name>
    <name type="common">Borrelia afzelii</name>
    <dbReference type="NCBI Taxonomy" id="390236"/>
    <lineage>
        <taxon>Bacteria</taxon>
        <taxon>Pseudomonadati</taxon>
        <taxon>Spirochaetota</taxon>
        <taxon>Spirochaetia</taxon>
        <taxon>Spirochaetales</taxon>
        <taxon>Borreliaceae</taxon>
        <taxon>Borreliella</taxon>
    </lineage>
</organism>
<proteinExistence type="predicted"/>
<keyword evidence="2" id="KW-1185">Reference proteome</keyword>
<keyword evidence="1" id="KW-0614">Plasmid</keyword>
<dbReference type="KEGG" id="bafz:BafPKo_D0008"/>
<dbReference type="EMBL" id="CP002942">
    <property type="protein sequence ID" value="AEL70378.1"/>
    <property type="molecule type" value="Genomic_DNA"/>
</dbReference>
<evidence type="ECO:0000313" key="2">
    <source>
        <dbReference type="Proteomes" id="UP000005216"/>
    </source>
</evidence>
<reference evidence="1 2" key="1">
    <citation type="journal article" date="2011" name="J. Bacteriol.">
        <title>Whole-genome sequences of two Borrelia afzelii and two Borrelia garinii Lyme disease agent isolates.</title>
        <authorList>
            <person name="Casjens S.R."/>
            <person name="Mongodin E.F."/>
            <person name="Qiu W.-G."/>
            <person name="Dunn J.J."/>
            <person name="Luft B.J."/>
            <person name="Fraser-Liggett C.M."/>
            <person name="Schutzer S.E."/>
        </authorList>
    </citation>
    <scope>NUCLEOTIDE SEQUENCE [LARGE SCALE GENOMIC DNA]</scope>
    <source>
        <strain evidence="1 2">PKo</strain>
    </source>
</reference>
<dbReference type="HOGENOM" id="CLU_3165254_0_0_12"/>
<name>G0ITC4_BORAP</name>
<sequence length="47" mass="5497">MSANKAYKSTEYILTLIKKKSKVFRCVSFFIIHSSRYKEGFSFLKIG</sequence>
<evidence type="ECO:0000313" key="1">
    <source>
        <dbReference type="EMBL" id="AEL70378.1"/>
    </source>
</evidence>
<accession>G0ITC4</accession>
<dbReference type="Proteomes" id="UP000005216">
    <property type="component" value="Plasmid lp17"/>
</dbReference>
<protein>
    <submittedName>
        <fullName evidence="1">Uncharacterized protein</fullName>
    </submittedName>
</protein>
<gene>
    <name evidence="1" type="ordered locus">BafPKo_D0008</name>
</gene>